<protein>
    <submittedName>
        <fullName evidence="2">Uncharacterized protein</fullName>
    </submittedName>
</protein>
<keyword evidence="3" id="KW-1185">Reference proteome</keyword>
<feature type="compositionally biased region" description="Polar residues" evidence="1">
    <location>
        <begin position="147"/>
        <end position="156"/>
    </location>
</feature>
<feature type="region of interest" description="Disordered" evidence="1">
    <location>
        <begin position="136"/>
        <end position="222"/>
    </location>
</feature>
<gene>
    <name evidence="2" type="ORF">V5O48_012697</name>
</gene>
<evidence type="ECO:0000256" key="1">
    <source>
        <dbReference type="SAM" id="MobiDB-lite"/>
    </source>
</evidence>
<dbReference type="Proteomes" id="UP001465976">
    <property type="component" value="Unassembled WGS sequence"/>
</dbReference>
<comment type="caution">
    <text evidence="2">The sequence shown here is derived from an EMBL/GenBank/DDBJ whole genome shotgun (WGS) entry which is preliminary data.</text>
</comment>
<organism evidence="2 3">
    <name type="scientific">Marasmius crinis-equi</name>
    <dbReference type="NCBI Taxonomy" id="585013"/>
    <lineage>
        <taxon>Eukaryota</taxon>
        <taxon>Fungi</taxon>
        <taxon>Dikarya</taxon>
        <taxon>Basidiomycota</taxon>
        <taxon>Agaricomycotina</taxon>
        <taxon>Agaricomycetes</taxon>
        <taxon>Agaricomycetidae</taxon>
        <taxon>Agaricales</taxon>
        <taxon>Marasmiineae</taxon>
        <taxon>Marasmiaceae</taxon>
        <taxon>Marasmius</taxon>
    </lineage>
</organism>
<reference evidence="2 3" key="1">
    <citation type="submission" date="2024-02" db="EMBL/GenBank/DDBJ databases">
        <title>A draft genome for the cacao thread blight pathogen Marasmius crinis-equi.</title>
        <authorList>
            <person name="Cohen S.P."/>
            <person name="Baruah I.K."/>
            <person name="Amoako-Attah I."/>
            <person name="Bukari Y."/>
            <person name="Meinhardt L.W."/>
            <person name="Bailey B.A."/>
        </authorList>
    </citation>
    <scope>NUCLEOTIDE SEQUENCE [LARGE SCALE GENOMIC DNA]</scope>
    <source>
        <strain evidence="2 3">GH-76</strain>
    </source>
</reference>
<dbReference type="EMBL" id="JBAHYK010001155">
    <property type="protein sequence ID" value="KAL0569268.1"/>
    <property type="molecule type" value="Genomic_DNA"/>
</dbReference>
<evidence type="ECO:0000313" key="2">
    <source>
        <dbReference type="EMBL" id="KAL0569268.1"/>
    </source>
</evidence>
<name>A0ABR3F223_9AGAR</name>
<proteinExistence type="predicted"/>
<sequence>MTAWHGQRVSCTARHFESRDQFQEQLQDEFYEHVGDTDAGFEDPHVAEVIAPNTFNFLCCKKNIQQSLGLAKRAGKHAEHSADIDIIRLLVALERKEAPNLVLDRTYSTVTTDRYKVDHLGKGLGRLADGKFESWGKDTSRVRCPNKDTSSSTSSGEVRLEGNEKDDDAFAEEEDEDTDEKEDAPDEDEVLLEPEADRESGLILESNNDKEWDIYGTTEPEQ</sequence>
<evidence type="ECO:0000313" key="3">
    <source>
        <dbReference type="Proteomes" id="UP001465976"/>
    </source>
</evidence>
<feature type="compositionally biased region" description="Acidic residues" evidence="1">
    <location>
        <begin position="164"/>
        <end position="194"/>
    </location>
</feature>
<accession>A0ABR3F223</accession>